<evidence type="ECO:0000256" key="1">
    <source>
        <dbReference type="SAM" id="MobiDB-lite"/>
    </source>
</evidence>
<dbReference type="AlphaFoldDB" id="A0A2P5Y0G2"/>
<evidence type="ECO:0000313" key="3">
    <source>
        <dbReference type="Proteomes" id="UP000239757"/>
    </source>
</evidence>
<dbReference type="Proteomes" id="UP000239757">
    <property type="component" value="Unassembled WGS sequence"/>
</dbReference>
<protein>
    <submittedName>
        <fullName evidence="2">Uncharacterized protein</fullName>
    </submittedName>
</protein>
<accession>A0A2P5Y0G2</accession>
<proteinExistence type="predicted"/>
<feature type="compositionally biased region" description="Basic and acidic residues" evidence="1">
    <location>
        <begin position="94"/>
        <end position="104"/>
    </location>
</feature>
<dbReference type="EMBL" id="KZ663908">
    <property type="protein sequence ID" value="PPS09078.1"/>
    <property type="molecule type" value="Genomic_DNA"/>
</dbReference>
<sequence length="121" mass="13319">MGAFTGDRSADPRERAASFISKLCPGGERKPMDVSEDFEQRVIRARGGLWRQRRKVFVAYVPGSHGKGLKSATSISAATQIGPRMASVRHKPEHSRVIVRDHGTNADGASEPEENFLGMWI</sequence>
<name>A0A2P5Y0G2_GOSBA</name>
<organism evidence="2 3">
    <name type="scientific">Gossypium barbadense</name>
    <name type="common">Sea Island cotton</name>
    <name type="synonym">Hibiscus barbadensis</name>
    <dbReference type="NCBI Taxonomy" id="3634"/>
    <lineage>
        <taxon>Eukaryota</taxon>
        <taxon>Viridiplantae</taxon>
        <taxon>Streptophyta</taxon>
        <taxon>Embryophyta</taxon>
        <taxon>Tracheophyta</taxon>
        <taxon>Spermatophyta</taxon>
        <taxon>Magnoliopsida</taxon>
        <taxon>eudicotyledons</taxon>
        <taxon>Gunneridae</taxon>
        <taxon>Pentapetalae</taxon>
        <taxon>rosids</taxon>
        <taxon>malvids</taxon>
        <taxon>Malvales</taxon>
        <taxon>Malvaceae</taxon>
        <taxon>Malvoideae</taxon>
        <taxon>Gossypium</taxon>
    </lineage>
</organism>
<feature type="region of interest" description="Disordered" evidence="1">
    <location>
        <begin position="84"/>
        <end position="111"/>
    </location>
</feature>
<reference evidence="2 3" key="1">
    <citation type="submission" date="2015-01" db="EMBL/GenBank/DDBJ databases">
        <title>Genome of allotetraploid Gossypium barbadense reveals genomic plasticity and fiber elongation in cotton evolution.</title>
        <authorList>
            <person name="Chen X."/>
            <person name="Liu X."/>
            <person name="Zhao B."/>
            <person name="Zheng H."/>
            <person name="Hu Y."/>
            <person name="Lu G."/>
            <person name="Yang C."/>
            <person name="Chen J."/>
            <person name="Shan C."/>
            <person name="Zhang L."/>
            <person name="Zhou Y."/>
            <person name="Wang L."/>
            <person name="Guo W."/>
            <person name="Bai Y."/>
            <person name="Ruan J."/>
            <person name="Shangguan X."/>
            <person name="Mao Y."/>
            <person name="Jiang J."/>
            <person name="Zhu Y."/>
            <person name="Lei J."/>
            <person name="Kang H."/>
            <person name="Chen S."/>
            <person name="He X."/>
            <person name="Wang R."/>
            <person name="Wang Y."/>
            <person name="Chen J."/>
            <person name="Wang L."/>
            <person name="Yu S."/>
            <person name="Wang B."/>
            <person name="Wei J."/>
            <person name="Song S."/>
            <person name="Lu X."/>
            <person name="Gao Z."/>
            <person name="Gu W."/>
            <person name="Deng X."/>
            <person name="Ma D."/>
            <person name="Wang S."/>
            <person name="Liang W."/>
            <person name="Fang L."/>
            <person name="Cai C."/>
            <person name="Zhu X."/>
            <person name="Zhou B."/>
            <person name="Zhang Y."/>
            <person name="Chen Z."/>
            <person name="Xu S."/>
            <person name="Zhu R."/>
            <person name="Wang S."/>
            <person name="Zhang T."/>
            <person name="Zhao G."/>
        </authorList>
    </citation>
    <scope>NUCLEOTIDE SEQUENCE [LARGE SCALE GENOMIC DNA]</scope>
    <source>
        <strain evidence="3">cv. Xinhai21</strain>
        <tissue evidence="2">Leaf</tissue>
    </source>
</reference>
<gene>
    <name evidence="2" type="ORF">GOBAR_AA11558</name>
</gene>
<evidence type="ECO:0000313" key="2">
    <source>
        <dbReference type="EMBL" id="PPS09078.1"/>
    </source>
</evidence>